<keyword evidence="7" id="KW-1185">Reference proteome</keyword>
<dbReference type="InterPro" id="IPR012338">
    <property type="entry name" value="Beta-lactam/transpept-like"/>
</dbReference>
<dbReference type="InterPro" id="IPR000871">
    <property type="entry name" value="Beta-lactam_class-A"/>
</dbReference>
<feature type="chain" id="PRO_5046028414" description="beta-lactamase" evidence="4">
    <location>
        <begin position="22"/>
        <end position="302"/>
    </location>
</feature>
<dbReference type="Proteomes" id="UP000030889">
    <property type="component" value="Unassembled WGS sequence"/>
</dbReference>
<dbReference type="PANTHER" id="PTHR35333">
    <property type="entry name" value="BETA-LACTAMASE"/>
    <property type="match status" value="1"/>
</dbReference>
<dbReference type="PRINTS" id="PR00118">
    <property type="entry name" value="BLACTAMASEA"/>
</dbReference>
<evidence type="ECO:0000313" key="7">
    <source>
        <dbReference type="Proteomes" id="UP000030889"/>
    </source>
</evidence>
<dbReference type="InterPro" id="IPR045155">
    <property type="entry name" value="Beta-lactam_cat"/>
</dbReference>
<dbReference type="EC" id="3.5.2.6" evidence="3"/>
<keyword evidence="4" id="KW-0732">Signal</keyword>
<evidence type="ECO:0000256" key="1">
    <source>
        <dbReference type="ARBA" id="ARBA00001526"/>
    </source>
</evidence>
<reference evidence="6 7" key="1">
    <citation type="submission" date="2014-09" db="EMBL/GenBank/DDBJ databases">
        <title>Alistipes sp. 627, sp. nov., a novel member of the family Rikenellaceae isolated from human faeces.</title>
        <authorList>
            <person name="Shkoporov A.N."/>
            <person name="Chaplin A.V."/>
            <person name="Motuzova O.V."/>
            <person name="Kafarskaia L.I."/>
            <person name="Khokhlova E.V."/>
            <person name="Efimov B.A."/>
        </authorList>
    </citation>
    <scope>NUCLEOTIDE SEQUENCE [LARGE SCALE GENOMIC DNA]</scope>
    <source>
        <strain evidence="6 7">627</strain>
    </source>
</reference>
<feature type="signal peptide" evidence="4">
    <location>
        <begin position="1"/>
        <end position="21"/>
    </location>
</feature>
<evidence type="ECO:0000256" key="2">
    <source>
        <dbReference type="ARBA" id="ARBA00009009"/>
    </source>
</evidence>
<dbReference type="EMBL" id="JRGF01000002">
    <property type="protein sequence ID" value="KHE42790.1"/>
    <property type="molecule type" value="Genomic_DNA"/>
</dbReference>
<dbReference type="NCBIfam" id="NF033103">
    <property type="entry name" value="bla_class_A"/>
    <property type="match status" value="1"/>
</dbReference>
<evidence type="ECO:0000313" key="6">
    <source>
        <dbReference type="EMBL" id="KHE42790.1"/>
    </source>
</evidence>
<feature type="domain" description="Beta-lactamase class A catalytic" evidence="5">
    <location>
        <begin position="51"/>
        <end position="273"/>
    </location>
</feature>
<name>A0ABR4YKJ2_9BACT</name>
<evidence type="ECO:0000259" key="5">
    <source>
        <dbReference type="Pfam" id="PF13354"/>
    </source>
</evidence>
<organism evidence="6 7">
    <name type="scientific">Alistipes inops</name>
    <dbReference type="NCBI Taxonomy" id="1501391"/>
    <lineage>
        <taxon>Bacteria</taxon>
        <taxon>Pseudomonadati</taxon>
        <taxon>Bacteroidota</taxon>
        <taxon>Bacteroidia</taxon>
        <taxon>Bacteroidales</taxon>
        <taxon>Rikenellaceae</taxon>
        <taxon>Alistipes</taxon>
    </lineage>
</organism>
<dbReference type="RefSeq" id="WP_035471713.1">
    <property type="nucleotide sequence ID" value="NZ_JRGF01000002.1"/>
</dbReference>
<dbReference type="SUPFAM" id="SSF56601">
    <property type="entry name" value="beta-lactamase/transpeptidase-like"/>
    <property type="match status" value="1"/>
</dbReference>
<dbReference type="PANTHER" id="PTHR35333:SF3">
    <property type="entry name" value="BETA-LACTAMASE-TYPE TRANSPEPTIDASE FOLD CONTAINING PROTEIN"/>
    <property type="match status" value="1"/>
</dbReference>
<accession>A0ABR4YKJ2</accession>
<dbReference type="Gene3D" id="3.40.710.10">
    <property type="entry name" value="DD-peptidase/beta-lactamase superfamily"/>
    <property type="match status" value="1"/>
</dbReference>
<sequence>MKRTSGIILSLLLFLSLSLPAQERDRTELEQALRTLVERKRAETGIAVILNGTDTVTVNDAGRYPMMSVFKFHQALAVADFLDRNGLPLSTPLPIRESDLLPDTYSPLRDAYPQGGIEMSIGELLVYTLQLSDNNACDLLFRYIGGPTAADRYIRTLGIEGFAVEATEEEMHRDLTACYRNWSHPLDAARLLEMLITRPLFRDASLQEFIIRTMTGCNTGPERLPKPLAATGAVIGHKTGSGDRNSTGALIGTNDIGFVQLPDGRHYTIAVFVKDSQESLQETERIIAEASDIVYRYMERQE</sequence>
<evidence type="ECO:0000256" key="4">
    <source>
        <dbReference type="SAM" id="SignalP"/>
    </source>
</evidence>
<evidence type="ECO:0000256" key="3">
    <source>
        <dbReference type="ARBA" id="ARBA00012865"/>
    </source>
</evidence>
<proteinExistence type="inferred from homology"/>
<gene>
    <name evidence="6" type="ORF">LG35_01925</name>
</gene>
<comment type="caution">
    <text evidence="6">The sequence shown here is derived from an EMBL/GenBank/DDBJ whole genome shotgun (WGS) entry which is preliminary data.</text>
</comment>
<comment type="similarity">
    <text evidence="2">Belongs to the class-A beta-lactamase family.</text>
</comment>
<dbReference type="Pfam" id="PF13354">
    <property type="entry name" value="Beta-lactamase2"/>
    <property type="match status" value="1"/>
</dbReference>
<comment type="catalytic activity">
    <reaction evidence="1">
        <text>a beta-lactam + H2O = a substituted beta-amino acid</text>
        <dbReference type="Rhea" id="RHEA:20401"/>
        <dbReference type="ChEBI" id="CHEBI:15377"/>
        <dbReference type="ChEBI" id="CHEBI:35627"/>
        <dbReference type="ChEBI" id="CHEBI:140347"/>
        <dbReference type="EC" id="3.5.2.6"/>
    </reaction>
</comment>
<dbReference type="NCBIfam" id="NF012099">
    <property type="entry name" value="SubclassA2"/>
    <property type="match status" value="1"/>
</dbReference>
<protein>
    <recommendedName>
        <fullName evidence="3">beta-lactamase</fullName>
        <ecNumber evidence="3">3.5.2.6</ecNumber>
    </recommendedName>
</protein>